<organism evidence="12 13">
    <name type="scientific">Candidatus Lambdaproteobacteria bacterium RIFOXYD2_FULL_56_26</name>
    <dbReference type="NCBI Taxonomy" id="1817773"/>
    <lineage>
        <taxon>Bacteria</taxon>
        <taxon>Pseudomonadati</taxon>
        <taxon>Pseudomonadota</taxon>
        <taxon>Candidatus Lambdaproteobacteria</taxon>
    </lineage>
</organism>
<dbReference type="InterPro" id="IPR051060">
    <property type="entry name" value="Carbamoyltrans_HypF-like"/>
</dbReference>
<evidence type="ECO:0000256" key="2">
    <source>
        <dbReference type="ARBA" id="ARBA00008097"/>
    </source>
</evidence>
<comment type="caution">
    <text evidence="12">The sequence shown here is derived from an EMBL/GenBank/DDBJ whole genome shotgun (WGS) entry which is preliminary data.</text>
</comment>
<dbReference type="InterPro" id="IPR011125">
    <property type="entry name" value="Znf_HypF"/>
</dbReference>
<feature type="domain" description="YrdC-like" evidence="11">
    <location>
        <begin position="202"/>
        <end position="389"/>
    </location>
</feature>
<name>A0A1F6GVD0_9PROT</name>
<dbReference type="SUPFAM" id="SSF54975">
    <property type="entry name" value="Acylphosphatase/BLUF domain-like"/>
    <property type="match status" value="1"/>
</dbReference>
<comment type="function">
    <text evidence="8">Involved in the maturation of [NiFe] hydrogenases. Along with HypE, it catalyzes the synthesis of the CN ligands of the active site iron of [NiFe]-hydrogenases. HypF functions as a carbamoyl transferase using carbamoylphosphate as a substrate and transferring the carboxamido moiety in an ATP-dependent reaction to the thiolate of the C-terminal cysteine of HypE yielding a protein-S-carboxamide.</text>
</comment>
<comment type="catalytic activity">
    <reaction evidence="9">
        <text>an acyl phosphate + H2O = a carboxylate + phosphate + H(+)</text>
        <dbReference type="Rhea" id="RHEA:14965"/>
        <dbReference type="ChEBI" id="CHEBI:15377"/>
        <dbReference type="ChEBI" id="CHEBI:15378"/>
        <dbReference type="ChEBI" id="CHEBI:29067"/>
        <dbReference type="ChEBI" id="CHEBI:43474"/>
        <dbReference type="ChEBI" id="CHEBI:59918"/>
        <dbReference type="EC" id="3.6.1.7"/>
    </reaction>
</comment>
<dbReference type="SUPFAM" id="SSF55821">
    <property type="entry name" value="YrdC/RibB"/>
    <property type="match status" value="1"/>
</dbReference>
<comment type="similarity">
    <text evidence="2 8">Belongs to the carbamoyltransferase HypF family.</text>
</comment>
<comment type="pathway">
    <text evidence="1 8">Protein modification; [NiFe] hydrogenase maturation.</text>
</comment>
<dbReference type="GO" id="GO:0051604">
    <property type="term" value="P:protein maturation"/>
    <property type="evidence" value="ECO:0007669"/>
    <property type="project" value="TreeGrafter"/>
</dbReference>
<dbReference type="Pfam" id="PF17788">
    <property type="entry name" value="HypF_C"/>
    <property type="match status" value="1"/>
</dbReference>
<keyword evidence="4" id="KW-0479">Metal-binding</keyword>
<protein>
    <recommendedName>
        <fullName evidence="8">Carbamoyltransferase HypF</fullName>
        <ecNumber evidence="8">6.2.-.-</ecNumber>
    </recommendedName>
</protein>
<sequence>MTPLRIEASLRGLVQGVGFRPFVFRLATQLGLAGSVRNSPVGVEIEVQGSQEQLDLFFVQLEAQKPALSFFSSLEKTLLPPRPLEGFVIQPSATAGPLSALVLPDLATCPACLEETFDPKNRRYRYPFTNCTHCGPRYSILEALPYDRPLTSMKGFAQCPRCLAEYEDPADRRFHAQPNACPVCGPHLSLYSPQGERLAEREQALELTLAALEESKVVAVKGLGGFLLLVRADAGARLLQLRQNKARAAKPFALMVPNLDWAHRLARIGPEELAALTSIESPIVLLQTKPEAAQWVADTVAPGCPELGLMLPYSPLHHLILKDLDLPLVATSGNLGGEPIYTDLPQVLERLGGLVDLVLDHNRPIVRPVEDSLVRVLAGRRQVLRRARGYAPLPLEMPLGGPGILALGGQQKVCVALNKGNLAFVGNYLGDLDNPRAQEGFERAVAEMPQLLAAPPTKLAFDRHPAYFGHQWAKKQSLPQIQLGHHRSHLWALLAESGILAPVLGFAWDGTGLGDDGLIWGSEVFAGPPNDLKRLAFLPPFPLPGAEAAMREPLKIAYALFWTLAGAQVFDRPQDYRLPPLPQAAELKGMLEKNLHCPKTTSMGRLFDGVSAWLGCCTEVTFEGQGAMKLEWAARRAVEQGARPSNLGTAPMDWPGLLGKLLELRLLGENLENLAARFHTELAHWIIGLAAQQPEEAVLLSGGCFLNRLLSELAVEGLTRLGKQPVLAQRFPPNDGALALGQLYGALLQQESHVPSPTG</sequence>
<dbReference type="InterPro" id="IPR017968">
    <property type="entry name" value="Acylphosphatase_CS"/>
</dbReference>
<keyword evidence="12" id="KW-0808">Transferase</keyword>
<dbReference type="GO" id="GO:0008270">
    <property type="term" value="F:zinc ion binding"/>
    <property type="evidence" value="ECO:0007669"/>
    <property type="project" value="UniProtKB-KW"/>
</dbReference>
<dbReference type="InterPro" id="IPR017945">
    <property type="entry name" value="DHBP_synth_RibB-like_a/b_dom"/>
</dbReference>
<dbReference type="InterPro" id="IPR001792">
    <property type="entry name" value="Acylphosphatase-like_dom"/>
</dbReference>
<evidence type="ECO:0000259" key="10">
    <source>
        <dbReference type="PROSITE" id="PS51160"/>
    </source>
</evidence>
<feature type="active site" evidence="9">
    <location>
        <position position="38"/>
    </location>
</feature>
<accession>A0A1F6GVD0</accession>
<dbReference type="InterPro" id="IPR004421">
    <property type="entry name" value="Carbamoyltransferase_HypF"/>
</dbReference>
<dbReference type="AlphaFoldDB" id="A0A1F6GVD0"/>
<dbReference type="InterPro" id="IPR041440">
    <property type="entry name" value="HypF_C"/>
</dbReference>
<dbReference type="PROSITE" id="PS51160">
    <property type="entry name" value="ACYLPHOSPHATASE_3"/>
    <property type="match status" value="1"/>
</dbReference>
<evidence type="ECO:0000256" key="8">
    <source>
        <dbReference type="PIRNR" id="PIRNR006256"/>
    </source>
</evidence>
<keyword evidence="5" id="KW-0863">Zinc-finger</keyword>
<evidence type="ECO:0000256" key="7">
    <source>
        <dbReference type="ARBA" id="ARBA00048220"/>
    </source>
</evidence>
<keyword evidence="6" id="KW-0862">Zinc</keyword>
<dbReference type="EC" id="6.2.-.-" evidence="8"/>
<evidence type="ECO:0000256" key="9">
    <source>
        <dbReference type="PROSITE-ProRule" id="PRU00520"/>
    </source>
</evidence>
<dbReference type="PANTHER" id="PTHR42959:SF1">
    <property type="entry name" value="CARBAMOYLTRANSFERASE HYPF"/>
    <property type="match status" value="1"/>
</dbReference>
<dbReference type="Pfam" id="PF22521">
    <property type="entry name" value="HypF_C_2"/>
    <property type="match status" value="1"/>
</dbReference>
<dbReference type="Gene3D" id="3.90.870.50">
    <property type="match status" value="1"/>
</dbReference>
<evidence type="ECO:0000256" key="1">
    <source>
        <dbReference type="ARBA" id="ARBA00004711"/>
    </source>
</evidence>
<dbReference type="UniPathway" id="UPA00335"/>
<dbReference type="InterPro" id="IPR055128">
    <property type="entry name" value="HypF_C_2"/>
</dbReference>
<evidence type="ECO:0000313" key="13">
    <source>
        <dbReference type="Proteomes" id="UP000177583"/>
    </source>
</evidence>
<gene>
    <name evidence="12" type="ORF">A2557_10520</name>
</gene>
<keyword evidence="9" id="KW-0378">Hydrolase</keyword>
<evidence type="ECO:0000256" key="4">
    <source>
        <dbReference type="ARBA" id="ARBA00022723"/>
    </source>
</evidence>
<evidence type="ECO:0000256" key="6">
    <source>
        <dbReference type="ARBA" id="ARBA00022833"/>
    </source>
</evidence>
<dbReference type="Pfam" id="PF00708">
    <property type="entry name" value="Acylphosphatase"/>
    <property type="match status" value="1"/>
</dbReference>
<dbReference type="InterPro" id="IPR006070">
    <property type="entry name" value="Sua5-like_dom"/>
</dbReference>
<dbReference type="EMBL" id="MFNF01000026">
    <property type="protein sequence ID" value="OGH02068.1"/>
    <property type="molecule type" value="Genomic_DNA"/>
</dbReference>
<dbReference type="GO" id="GO:0016874">
    <property type="term" value="F:ligase activity"/>
    <property type="evidence" value="ECO:0007669"/>
    <property type="project" value="UniProtKB-UniRule"/>
</dbReference>
<dbReference type="GO" id="GO:0016743">
    <property type="term" value="F:carboxyl- or carbamoyltransferase activity"/>
    <property type="evidence" value="ECO:0007669"/>
    <property type="project" value="UniProtKB-UniRule"/>
</dbReference>
<dbReference type="Gene3D" id="3.30.420.40">
    <property type="match status" value="1"/>
</dbReference>
<proteinExistence type="inferred from homology"/>
<dbReference type="PIRSF" id="PIRSF006256">
    <property type="entry name" value="CMPcnvr_hdrg_mat"/>
    <property type="match status" value="1"/>
</dbReference>
<dbReference type="InterPro" id="IPR036046">
    <property type="entry name" value="Acylphosphatase-like_dom_sf"/>
</dbReference>
<comment type="catalytic activity">
    <reaction evidence="7 8">
        <text>C-terminal L-cysteinyl-[HypE protein] + carbamoyl phosphate + ATP + H2O = C-terminal S-carboxamide-L-cysteinyl-[HypE protein] + AMP + phosphate + diphosphate + H(+)</text>
        <dbReference type="Rhea" id="RHEA:55636"/>
        <dbReference type="Rhea" id="RHEA-COMP:14247"/>
        <dbReference type="Rhea" id="RHEA-COMP:14392"/>
        <dbReference type="ChEBI" id="CHEBI:15377"/>
        <dbReference type="ChEBI" id="CHEBI:15378"/>
        <dbReference type="ChEBI" id="CHEBI:30616"/>
        <dbReference type="ChEBI" id="CHEBI:33019"/>
        <dbReference type="ChEBI" id="CHEBI:43474"/>
        <dbReference type="ChEBI" id="CHEBI:58228"/>
        <dbReference type="ChEBI" id="CHEBI:76913"/>
        <dbReference type="ChEBI" id="CHEBI:139126"/>
        <dbReference type="ChEBI" id="CHEBI:456215"/>
    </reaction>
</comment>
<keyword evidence="3" id="KW-0436">Ligase</keyword>
<dbReference type="GO" id="GO:0003998">
    <property type="term" value="F:acylphosphatase activity"/>
    <property type="evidence" value="ECO:0007669"/>
    <property type="project" value="UniProtKB-EC"/>
</dbReference>
<dbReference type="PROSITE" id="PS00150">
    <property type="entry name" value="ACYLPHOSPHATASE_1"/>
    <property type="match status" value="1"/>
</dbReference>
<evidence type="ECO:0000256" key="5">
    <source>
        <dbReference type="ARBA" id="ARBA00022771"/>
    </source>
</evidence>
<dbReference type="Pfam" id="PF01300">
    <property type="entry name" value="Sua5_yciO_yrdC"/>
    <property type="match status" value="1"/>
</dbReference>
<dbReference type="GO" id="GO:0003725">
    <property type="term" value="F:double-stranded RNA binding"/>
    <property type="evidence" value="ECO:0007669"/>
    <property type="project" value="InterPro"/>
</dbReference>
<dbReference type="NCBIfam" id="TIGR00143">
    <property type="entry name" value="hypF"/>
    <property type="match status" value="1"/>
</dbReference>
<dbReference type="Proteomes" id="UP000177583">
    <property type="component" value="Unassembled WGS sequence"/>
</dbReference>
<dbReference type="Gene3D" id="3.30.420.360">
    <property type="match status" value="1"/>
</dbReference>
<feature type="domain" description="Acylphosphatase-like" evidence="10">
    <location>
        <begin position="5"/>
        <end position="91"/>
    </location>
</feature>
<dbReference type="PROSITE" id="PS51163">
    <property type="entry name" value="YRDC"/>
    <property type="match status" value="1"/>
</dbReference>
<evidence type="ECO:0000313" key="12">
    <source>
        <dbReference type="EMBL" id="OGH02068.1"/>
    </source>
</evidence>
<dbReference type="Gene3D" id="3.30.110.120">
    <property type="match status" value="1"/>
</dbReference>
<evidence type="ECO:0000259" key="11">
    <source>
        <dbReference type="PROSITE" id="PS51163"/>
    </source>
</evidence>
<feature type="active site" evidence="9">
    <location>
        <position position="20"/>
    </location>
</feature>
<reference evidence="12 13" key="1">
    <citation type="journal article" date="2016" name="Nat. Commun.">
        <title>Thousands of microbial genomes shed light on interconnected biogeochemical processes in an aquifer system.</title>
        <authorList>
            <person name="Anantharaman K."/>
            <person name="Brown C.T."/>
            <person name="Hug L.A."/>
            <person name="Sharon I."/>
            <person name="Castelle C.J."/>
            <person name="Probst A.J."/>
            <person name="Thomas B.C."/>
            <person name="Singh A."/>
            <person name="Wilkins M.J."/>
            <person name="Karaoz U."/>
            <person name="Brodie E.L."/>
            <person name="Williams K.H."/>
            <person name="Hubbard S.S."/>
            <person name="Banfield J.F."/>
        </authorList>
    </citation>
    <scope>NUCLEOTIDE SEQUENCE [LARGE SCALE GENOMIC DNA]</scope>
</reference>
<evidence type="ECO:0000256" key="3">
    <source>
        <dbReference type="ARBA" id="ARBA00022598"/>
    </source>
</evidence>
<dbReference type="Pfam" id="PF07503">
    <property type="entry name" value="zf-HYPF"/>
    <property type="match status" value="2"/>
</dbReference>
<dbReference type="PANTHER" id="PTHR42959">
    <property type="entry name" value="CARBAMOYLTRANSFERASE"/>
    <property type="match status" value="1"/>
</dbReference>